<evidence type="ECO:0000313" key="3">
    <source>
        <dbReference type="Proteomes" id="UP001595829"/>
    </source>
</evidence>
<sequence>MTRHTHEPRVTGTQERPHVLHRTHPAADRAALAEARTIAAPGVTRDPRGES</sequence>
<gene>
    <name evidence="2" type="ORF">ACFPM3_26385</name>
</gene>
<reference evidence="3" key="1">
    <citation type="journal article" date="2019" name="Int. J. Syst. Evol. Microbiol.">
        <title>The Global Catalogue of Microorganisms (GCM) 10K type strain sequencing project: providing services to taxonomists for standard genome sequencing and annotation.</title>
        <authorList>
            <consortium name="The Broad Institute Genomics Platform"/>
            <consortium name="The Broad Institute Genome Sequencing Center for Infectious Disease"/>
            <person name="Wu L."/>
            <person name="Ma J."/>
        </authorList>
    </citation>
    <scope>NUCLEOTIDE SEQUENCE [LARGE SCALE GENOMIC DNA]</scope>
    <source>
        <strain evidence="3">CGMCC 4.1648</strain>
    </source>
</reference>
<evidence type="ECO:0000313" key="2">
    <source>
        <dbReference type="EMBL" id="MFC5025660.1"/>
    </source>
</evidence>
<comment type="caution">
    <text evidence="2">The sequence shown here is derived from an EMBL/GenBank/DDBJ whole genome shotgun (WGS) entry which is preliminary data.</text>
</comment>
<dbReference type="EMBL" id="JBHSJD010000023">
    <property type="protein sequence ID" value="MFC5025660.1"/>
    <property type="molecule type" value="Genomic_DNA"/>
</dbReference>
<keyword evidence="3" id="KW-1185">Reference proteome</keyword>
<name>A0ABV9XN88_9ACTN</name>
<feature type="region of interest" description="Disordered" evidence="1">
    <location>
        <begin position="1"/>
        <end position="29"/>
    </location>
</feature>
<organism evidence="2 3">
    <name type="scientific">Streptomyces coeruleoprunus</name>
    <dbReference type="NCBI Taxonomy" id="285563"/>
    <lineage>
        <taxon>Bacteria</taxon>
        <taxon>Bacillati</taxon>
        <taxon>Actinomycetota</taxon>
        <taxon>Actinomycetes</taxon>
        <taxon>Kitasatosporales</taxon>
        <taxon>Streptomycetaceae</taxon>
        <taxon>Streptomyces</taxon>
    </lineage>
</organism>
<protein>
    <submittedName>
        <fullName evidence="2">Uncharacterized protein</fullName>
    </submittedName>
</protein>
<dbReference type="RefSeq" id="WP_345688206.1">
    <property type="nucleotide sequence ID" value="NZ_BAABIT010000001.1"/>
</dbReference>
<evidence type="ECO:0000256" key="1">
    <source>
        <dbReference type="SAM" id="MobiDB-lite"/>
    </source>
</evidence>
<dbReference type="Proteomes" id="UP001595829">
    <property type="component" value="Unassembled WGS sequence"/>
</dbReference>
<proteinExistence type="predicted"/>
<accession>A0ABV9XN88</accession>